<dbReference type="InterPro" id="IPR051533">
    <property type="entry name" value="WaaL-like"/>
</dbReference>
<evidence type="ECO:0008006" key="4">
    <source>
        <dbReference type="Google" id="ProtNLM"/>
    </source>
</evidence>
<feature type="transmembrane region" description="Helical" evidence="1">
    <location>
        <begin position="210"/>
        <end position="237"/>
    </location>
</feature>
<feature type="transmembrane region" description="Helical" evidence="1">
    <location>
        <begin position="181"/>
        <end position="198"/>
    </location>
</feature>
<comment type="caution">
    <text evidence="2">The sequence shown here is derived from an EMBL/GenBank/DDBJ whole genome shotgun (WGS) entry which is preliminary data.</text>
</comment>
<dbReference type="Proteomes" id="UP000184550">
    <property type="component" value="Unassembled WGS sequence"/>
</dbReference>
<dbReference type="PANTHER" id="PTHR37422">
    <property type="entry name" value="TEICHURONIC ACID BIOSYNTHESIS PROTEIN TUAE"/>
    <property type="match status" value="1"/>
</dbReference>
<dbReference type="EMBL" id="CZCU02000153">
    <property type="protein sequence ID" value="VXD22750.1"/>
    <property type="molecule type" value="Genomic_DNA"/>
</dbReference>
<feature type="transmembrane region" description="Helical" evidence="1">
    <location>
        <begin position="243"/>
        <end position="260"/>
    </location>
</feature>
<dbReference type="PANTHER" id="PTHR37422:SF13">
    <property type="entry name" value="LIPOPOLYSACCHARIDE BIOSYNTHESIS PROTEIN PA4999-RELATED"/>
    <property type="match status" value="1"/>
</dbReference>
<evidence type="ECO:0000256" key="1">
    <source>
        <dbReference type="SAM" id="Phobius"/>
    </source>
</evidence>
<feature type="transmembrane region" description="Helical" evidence="1">
    <location>
        <begin position="96"/>
        <end position="113"/>
    </location>
</feature>
<feature type="transmembrane region" description="Helical" evidence="1">
    <location>
        <begin position="33"/>
        <end position="52"/>
    </location>
</feature>
<evidence type="ECO:0000313" key="2">
    <source>
        <dbReference type="EMBL" id="VXD22750.1"/>
    </source>
</evidence>
<feature type="transmembrane region" description="Helical" evidence="1">
    <location>
        <begin position="350"/>
        <end position="375"/>
    </location>
</feature>
<sequence length="449" mass="50792">MKHLYTLLLALSLILINPWGDNRGEIWTYPKVFAVLLITLLNLSILWTERLDLTIPKNWKISKLLWEIFLGIGLLSTLFSPFPLRSLFGQNEMGDGWLYWLLIAVFTLSNTLVLRHKSSILRFQINGLIIGGVIIALSIFPQVINWKIDYTATSGQLLQNNILASTIFQTHQPIGLYSHRGHAAFVLAAVAVLAVTCWQKRWLSHRRLAISLIPIILALLCTQNRSALLALIGTVIYQLGRKSYQFLIPAVLVGLLVIGMNTSTRKIENLPLIKQVTSGRIYLGQLSGAGIVQRPLLGWGMNGFGIAYPYIFNPKWKPRIVHLGDFSFDYVNKKGVIDRKAIASHKAHNLILDSCLSVGILGMACYLGLFGFSLWQVMQSPYRGMEAMAICYLIFTLTWFECAQFTHVFWWVLSLWGASYFQNCSKSFNPSLEEFTPIEPPIEKRLLGY</sequence>
<keyword evidence="1" id="KW-0812">Transmembrane</keyword>
<feature type="transmembrane region" description="Helical" evidence="1">
    <location>
        <begin position="125"/>
        <end position="144"/>
    </location>
</feature>
<keyword evidence="1" id="KW-0472">Membrane</keyword>
<keyword evidence="1" id="KW-1133">Transmembrane helix</keyword>
<organism evidence="2 3">
    <name type="scientific">Planktothrix serta PCC 8927</name>
    <dbReference type="NCBI Taxonomy" id="671068"/>
    <lineage>
        <taxon>Bacteria</taxon>
        <taxon>Bacillati</taxon>
        <taxon>Cyanobacteriota</taxon>
        <taxon>Cyanophyceae</taxon>
        <taxon>Oscillatoriophycideae</taxon>
        <taxon>Oscillatoriales</taxon>
        <taxon>Microcoleaceae</taxon>
        <taxon>Planktothrix</taxon>
    </lineage>
</organism>
<reference evidence="2" key="1">
    <citation type="submission" date="2019-10" db="EMBL/GenBank/DDBJ databases">
        <authorList>
            <consortium name="Genoscope - CEA"/>
            <person name="William W."/>
        </authorList>
    </citation>
    <scope>NUCLEOTIDE SEQUENCE [LARGE SCALE GENOMIC DNA]</scope>
    <source>
        <strain evidence="2">BBR_PRJEB10992</strain>
    </source>
</reference>
<feature type="transmembrane region" description="Helical" evidence="1">
    <location>
        <begin position="64"/>
        <end position="84"/>
    </location>
</feature>
<dbReference type="AlphaFoldDB" id="A0A7Z9E1F8"/>
<accession>A0A7Z9E1F8</accession>
<name>A0A7Z9E1F8_9CYAN</name>
<proteinExistence type="predicted"/>
<feature type="transmembrane region" description="Helical" evidence="1">
    <location>
        <begin position="387"/>
        <end position="413"/>
    </location>
</feature>
<protein>
    <recommendedName>
        <fullName evidence="4">O-antigen polymerase</fullName>
    </recommendedName>
</protein>
<gene>
    <name evidence="2" type="ORF">PL8927_760060</name>
</gene>
<evidence type="ECO:0000313" key="3">
    <source>
        <dbReference type="Proteomes" id="UP000184550"/>
    </source>
</evidence>
<keyword evidence="3" id="KW-1185">Reference proteome</keyword>